<dbReference type="Pfam" id="PF07514">
    <property type="entry name" value="TraI_2"/>
    <property type="match status" value="1"/>
</dbReference>
<feature type="compositionally biased region" description="Low complexity" evidence="1">
    <location>
        <begin position="539"/>
        <end position="552"/>
    </location>
</feature>
<feature type="region of interest" description="Disordered" evidence="1">
    <location>
        <begin position="453"/>
        <end position="641"/>
    </location>
</feature>
<dbReference type="InterPro" id="IPR011119">
    <property type="entry name" value="Unchr_helicase_relaxase_TraI"/>
</dbReference>
<proteinExistence type="predicted"/>
<feature type="domain" description="Uncharacterised" evidence="2">
    <location>
        <begin position="102"/>
        <end position="390"/>
    </location>
</feature>
<feature type="compositionally biased region" description="Low complexity" evidence="1">
    <location>
        <begin position="560"/>
        <end position="573"/>
    </location>
</feature>
<evidence type="ECO:0000313" key="3">
    <source>
        <dbReference type="EMBL" id="PMP31602.1"/>
    </source>
</evidence>
<feature type="compositionally biased region" description="Polar residues" evidence="1">
    <location>
        <begin position="463"/>
        <end position="480"/>
    </location>
</feature>
<name>A0A7Z1MLP8_9VIBR</name>
<reference evidence="3" key="2">
    <citation type="journal article" date="2018" name="Nature">
        <title>A major lineage of non-tailed dsDNA viruses as unrecognized killers of marine bacteria.</title>
        <authorList>
            <person name="Kauffman K.M."/>
            <person name="Hussain F.A."/>
            <person name="Yang J."/>
            <person name="Arevalo P."/>
            <person name="Brown J.M."/>
            <person name="Chang W.K."/>
            <person name="VanInsberghe D."/>
            <person name="Elsherbini J."/>
            <person name="Sharma R.S."/>
            <person name="Cutler M.B."/>
            <person name="Kelly L."/>
            <person name="Polz M.F."/>
        </authorList>
    </citation>
    <scope>NUCLEOTIDE SEQUENCE</scope>
    <source>
        <strain evidence="3">10N.222.46.E12</strain>
    </source>
</reference>
<protein>
    <recommendedName>
        <fullName evidence="2">Uncharacterized domain-containing protein</fullName>
    </recommendedName>
</protein>
<dbReference type="Gene3D" id="1.10.3210.40">
    <property type="match status" value="1"/>
</dbReference>
<feature type="compositionally biased region" description="Polar residues" evidence="1">
    <location>
        <begin position="502"/>
        <end position="525"/>
    </location>
</feature>
<feature type="compositionally biased region" description="Polar residues" evidence="1">
    <location>
        <begin position="582"/>
        <end position="594"/>
    </location>
</feature>
<dbReference type="EMBL" id="MDBS01000017">
    <property type="protein sequence ID" value="PMP31602.1"/>
    <property type="molecule type" value="Genomic_DNA"/>
</dbReference>
<gene>
    <name evidence="3" type="ORF">BCS90_11455</name>
</gene>
<sequence>MRMFDGVRSKLTQNAIIVKEKLRLKTGELHEEFASETILKQQQEITRLQKEVASMIKYPPTPDGVPVLTEGDILFAYRGIIKETFLAVGMLEGTDKNLTPCFMNTYMHAIRSVISFFHLLPASEYHHHNEVGGLLRHSLDVALMTLRMSKGSRPLAIGFQDEEMLREPRWRFAAWLTGLLHDAGKVISDMRVSGKELDTTWNPQIETIYEFSERYGIDRYTVSWNPRRANHYHEKLSVLLLDRVLSDTAKRWLYQSNDNLSGPIIDALQNYARKEGYIEKPLRRADALSAERDRRTQFHKLIGQRKAGKSHGIISAIRDLRKNRWNKVNEIGARMYVIDGEVYLDYRNGVQDIISHMNANSSNSGHLARIESNIGIVVQEMEELGIVEPMHEESDFVRLTFTAKQGKMRQVDIVRISYPDLVFEGELRPPNLKDCYIEFSSMGERLTIDAKGSLDYTEPKDNPFQTLYNLDPEQGSQVNRNKARSLNLPGLPKPPEELMQAAENQSPTTTPQQINAPAPANTSNDGKPATATPAQNNVPAQKPAPKPQATKKPATKKAATKTNTTKANSPSKTRGPTIVFENETNQSVEENNAAPSVWDGMNINAADDKPVQAPSSKPLATAAKGRKSQTQKAPQRASALKNVSDKDLRTLCYVMAWALSNGRTDGDSIVSYSSRNAIYAHKTWVLCLVEMTNMEMNTTAFFDRFGDDIEPGKVLGIDATEHIKLDSSCVKAFAELFGVGEKLFLDQIKNFNDYGRPERMDNLDFFAGKLTINSEQEKLILDSNLAKELNLIANGVASDV</sequence>
<dbReference type="NCBIfam" id="NF041494">
    <property type="entry name" value="MobH"/>
    <property type="match status" value="1"/>
</dbReference>
<organism evidence="3">
    <name type="scientific">Vibrio cyclitrophicus</name>
    <dbReference type="NCBI Taxonomy" id="47951"/>
    <lineage>
        <taxon>Bacteria</taxon>
        <taxon>Pseudomonadati</taxon>
        <taxon>Pseudomonadota</taxon>
        <taxon>Gammaproteobacteria</taxon>
        <taxon>Vibrionales</taxon>
        <taxon>Vibrionaceae</taxon>
        <taxon>Vibrio</taxon>
    </lineage>
</organism>
<evidence type="ECO:0000256" key="1">
    <source>
        <dbReference type="SAM" id="MobiDB-lite"/>
    </source>
</evidence>
<evidence type="ECO:0000259" key="2">
    <source>
        <dbReference type="Pfam" id="PF07514"/>
    </source>
</evidence>
<dbReference type="AlphaFoldDB" id="A0A7Z1MLP8"/>
<reference evidence="3" key="1">
    <citation type="submission" date="2016-07" db="EMBL/GenBank/DDBJ databases">
        <authorList>
            <person name="Kauffman K."/>
            <person name="Arevalo P."/>
            <person name="Polz M.F."/>
        </authorList>
    </citation>
    <scope>NUCLEOTIDE SEQUENCE</scope>
    <source>
        <strain evidence="3">10N.222.46.E12</strain>
    </source>
</reference>
<accession>A0A7Z1MLP8</accession>
<dbReference type="RefSeq" id="WP_154723886.1">
    <property type="nucleotide sequence ID" value="NZ_CP170591.1"/>
</dbReference>
<comment type="caution">
    <text evidence="3">The sequence shown here is derived from an EMBL/GenBank/DDBJ whole genome shotgun (WGS) entry which is preliminary data.</text>
</comment>